<evidence type="ECO:0000256" key="2">
    <source>
        <dbReference type="ARBA" id="ARBA00022801"/>
    </source>
</evidence>
<proteinExistence type="predicted"/>
<evidence type="ECO:0000256" key="1">
    <source>
        <dbReference type="ARBA" id="ARBA00001946"/>
    </source>
</evidence>
<comment type="cofactor">
    <cofactor evidence="1">
        <name>Mg(2+)</name>
        <dbReference type="ChEBI" id="CHEBI:18420"/>
    </cofactor>
</comment>
<dbReference type="EC" id="3.6.-.-" evidence="5"/>
<evidence type="ECO:0000313" key="6">
    <source>
        <dbReference type="Proteomes" id="UP001322744"/>
    </source>
</evidence>
<dbReference type="GO" id="GO:0016787">
    <property type="term" value="F:hydrolase activity"/>
    <property type="evidence" value="ECO:0007669"/>
    <property type="project" value="UniProtKB-KW"/>
</dbReference>
<dbReference type="InterPro" id="IPR000086">
    <property type="entry name" value="NUDIX_hydrolase_dom"/>
</dbReference>
<feature type="domain" description="Nudix hydrolase" evidence="4">
    <location>
        <begin position="234"/>
        <end position="364"/>
    </location>
</feature>
<sequence>MYAPVIHNDLKCGDNFLELLYAEANEHLRENDKKRDQILIVIATLSGAIFGFYEKLKGLPFGYKITMMLLVLMLSIFEPFILITYRKWHIVYHLGAKVLQQIMYIGVERVSVQLIKRLLEDNIKKPTLTRFITTTETMIYNLSLFMNISNMYILFYSFGKIHPGFMISMFMGYLILYNYIHFCNIKKLLSKILTEKGYQEIWLLDFIKDLSADIYENKYLKIIVDDKNVVKVINKNNGCVVVPITSANKIVLIEIFRDTVNRNVLELPRGFAEESESTEKAALRELEEEIGGQCSRIVKIGSFYPDTGLYKAEIDVFLALNTKYAIRKHSLAENIRDIKEFDITEIYSKLLNGEIFDSYTVTALVFALRHILNGSLKEKFQNT</sequence>
<feature type="transmembrane region" description="Helical" evidence="3">
    <location>
        <begin position="37"/>
        <end position="53"/>
    </location>
</feature>
<gene>
    <name evidence="5" type="ORF">SOJ16_000061</name>
</gene>
<dbReference type="InterPro" id="IPR020084">
    <property type="entry name" value="NUDIX_hydrolase_CS"/>
</dbReference>
<organism evidence="5 6">
    <name type="scientific">Anaerocellum danielii</name>
    <dbReference type="NCBI Taxonomy" id="1387557"/>
    <lineage>
        <taxon>Bacteria</taxon>
        <taxon>Bacillati</taxon>
        <taxon>Bacillota</taxon>
        <taxon>Bacillota incertae sedis</taxon>
        <taxon>Caldicellulosiruptorales</taxon>
        <taxon>Caldicellulosiruptoraceae</taxon>
        <taxon>Anaerocellum</taxon>
    </lineage>
</organism>
<dbReference type="CDD" id="cd03424">
    <property type="entry name" value="NUDIX_ADPRase_Nudt5_UGPPase_Nudt14"/>
    <property type="match status" value="1"/>
</dbReference>
<dbReference type="PANTHER" id="PTHR11839">
    <property type="entry name" value="UDP/ADP-SUGAR PYROPHOSPHATASE"/>
    <property type="match status" value="1"/>
</dbReference>
<accession>A0ABZ0U753</accession>
<dbReference type="Gene3D" id="3.90.79.10">
    <property type="entry name" value="Nucleoside Triphosphate Pyrophosphohydrolase"/>
    <property type="match status" value="1"/>
</dbReference>
<dbReference type="PROSITE" id="PS00893">
    <property type="entry name" value="NUDIX_BOX"/>
    <property type="match status" value="1"/>
</dbReference>
<feature type="transmembrane region" description="Helical" evidence="3">
    <location>
        <begin position="164"/>
        <end position="182"/>
    </location>
</feature>
<dbReference type="PANTHER" id="PTHR11839:SF18">
    <property type="entry name" value="NUDIX HYDROLASE DOMAIN-CONTAINING PROTEIN"/>
    <property type="match status" value="1"/>
</dbReference>
<dbReference type="SUPFAM" id="SSF55811">
    <property type="entry name" value="Nudix"/>
    <property type="match status" value="1"/>
</dbReference>
<keyword evidence="2 5" id="KW-0378">Hydrolase</keyword>
<dbReference type="PROSITE" id="PS51462">
    <property type="entry name" value="NUDIX"/>
    <property type="match status" value="1"/>
</dbReference>
<evidence type="ECO:0000256" key="3">
    <source>
        <dbReference type="SAM" id="Phobius"/>
    </source>
</evidence>
<keyword evidence="3" id="KW-1133">Transmembrane helix</keyword>
<keyword evidence="3" id="KW-0472">Membrane</keyword>
<keyword evidence="6" id="KW-1185">Reference proteome</keyword>
<dbReference type="EMBL" id="CP139957">
    <property type="protein sequence ID" value="WPX10170.1"/>
    <property type="molecule type" value="Genomic_DNA"/>
</dbReference>
<dbReference type="RefSeq" id="WP_235375274.1">
    <property type="nucleotide sequence ID" value="NZ_CP139957.1"/>
</dbReference>
<reference evidence="5 6" key="1">
    <citation type="submission" date="2023-12" db="EMBL/GenBank/DDBJ databases">
        <authorList>
            <person name="Manesh M.J.H."/>
            <person name="Bing R.G."/>
            <person name="Willard D.J."/>
            <person name="Kelly R.M."/>
        </authorList>
    </citation>
    <scope>NUCLEOTIDE SEQUENCE [LARGE SCALE GENOMIC DNA]</scope>
    <source>
        <strain evidence="5 6">DSM 8977</strain>
    </source>
</reference>
<evidence type="ECO:0000259" key="4">
    <source>
        <dbReference type="PROSITE" id="PS51462"/>
    </source>
</evidence>
<dbReference type="InterPro" id="IPR015797">
    <property type="entry name" value="NUDIX_hydrolase-like_dom_sf"/>
</dbReference>
<keyword evidence="3" id="KW-0812">Transmembrane</keyword>
<feature type="transmembrane region" description="Helical" evidence="3">
    <location>
        <begin position="138"/>
        <end position="158"/>
    </location>
</feature>
<dbReference type="Pfam" id="PF00293">
    <property type="entry name" value="NUDIX"/>
    <property type="match status" value="1"/>
</dbReference>
<dbReference type="Proteomes" id="UP001322744">
    <property type="component" value="Chromosome"/>
</dbReference>
<name>A0ABZ0U753_9FIRM</name>
<evidence type="ECO:0000313" key="5">
    <source>
        <dbReference type="EMBL" id="WPX10170.1"/>
    </source>
</evidence>
<feature type="transmembrane region" description="Helical" evidence="3">
    <location>
        <begin position="65"/>
        <end position="85"/>
    </location>
</feature>
<protein>
    <submittedName>
        <fullName evidence="5">NUDIX hydrolase</fullName>
        <ecNumber evidence="5">3.6.-.-</ecNumber>
    </submittedName>
</protein>